<comment type="caution">
    <text evidence="2">The sequence shown here is derived from an EMBL/GenBank/DDBJ whole genome shotgun (WGS) entry which is preliminary data.</text>
</comment>
<proteinExistence type="predicted"/>
<accession>A0AAD6PC23</accession>
<organism evidence="2 3">
    <name type="scientific">Salix udensis</name>
    <dbReference type="NCBI Taxonomy" id="889485"/>
    <lineage>
        <taxon>Eukaryota</taxon>
        <taxon>Viridiplantae</taxon>
        <taxon>Streptophyta</taxon>
        <taxon>Embryophyta</taxon>
        <taxon>Tracheophyta</taxon>
        <taxon>Spermatophyta</taxon>
        <taxon>Magnoliopsida</taxon>
        <taxon>eudicotyledons</taxon>
        <taxon>Gunneridae</taxon>
        <taxon>Pentapetalae</taxon>
        <taxon>rosids</taxon>
        <taxon>fabids</taxon>
        <taxon>Malpighiales</taxon>
        <taxon>Salicaceae</taxon>
        <taxon>Saliceae</taxon>
        <taxon>Salix</taxon>
    </lineage>
</organism>
<evidence type="ECO:0000313" key="3">
    <source>
        <dbReference type="Proteomes" id="UP001162972"/>
    </source>
</evidence>
<dbReference type="Proteomes" id="UP001162972">
    <property type="component" value="Chromosome 16"/>
</dbReference>
<name>A0AAD6PC23_9ROSI</name>
<dbReference type="AlphaFoldDB" id="A0AAD6PC23"/>
<evidence type="ECO:0000313" key="2">
    <source>
        <dbReference type="EMBL" id="KAJ6424259.1"/>
    </source>
</evidence>
<evidence type="ECO:0000256" key="1">
    <source>
        <dbReference type="SAM" id="MobiDB-lite"/>
    </source>
</evidence>
<sequence>MSTRSAQRSRRIQPRAQPSTSGYKLGRDPPVMLEHLPVVTTPIVAVTSQAAITPVGVRQDDKYSPPGLLSQVIAIALLLGMRGQALYTIAISHATTPRALR</sequence>
<dbReference type="EMBL" id="JAPFFJ010000006">
    <property type="protein sequence ID" value="KAJ6424259.1"/>
    <property type="molecule type" value="Genomic_DNA"/>
</dbReference>
<feature type="region of interest" description="Disordered" evidence="1">
    <location>
        <begin position="1"/>
        <end position="28"/>
    </location>
</feature>
<keyword evidence="3" id="KW-1185">Reference proteome</keyword>
<reference evidence="2 3" key="1">
    <citation type="journal article" date="2023" name="Int. J. Mol. Sci.">
        <title>De Novo Assembly and Annotation of 11 Diverse Shrub Willow (Salix) Genomes Reveals Novel Gene Organization in Sex-Linked Regions.</title>
        <authorList>
            <person name="Hyden B."/>
            <person name="Feng K."/>
            <person name="Yates T.B."/>
            <person name="Jawdy S."/>
            <person name="Cereghino C."/>
            <person name="Smart L.B."/>
            <person name="Muchero W."/>
        </authorList>
    </citation>
    <scope>NUCLEOTIDE SEQUENCE [LARGE SCALE GENOMIC DNA]</scope>
    <source>
        <tissue evidence="2">Shoot tip</tissue>
    </source>
</reference>
<gene>
    <name evidence="2" type="ORF">OIU84_025111</name>
</gene>
<protein>
    <submittedName>
        <fullName evidence="2">Uncharacterized protein</fullName>
    </submittedName>
</protein>